<comment type="caution">
    <text evidence="3">The sequence shown here is derived from an EMBL/GenBank/DDBJ whole genome shotgun (WGS) entry which is preliminary data.</text>
</comment>
<keyword evidence="4" id="KW-1185">Reference proteome</keyword>
<dbReference type="InterPro" id="IPR058543">
    <property type="entry name" value="Beta-prop_RSE1/DDB1/CPSF1_2nd"/>
</dbReference>
<dbReference type="EMBL" id="BDIP01003474">
    <property type="protein sequence ID" value="GIQ87755.1"/>
    <property type="molecule type" value="Genomic_DNA"/>
</dbReference>
<reference evidence="3 4" key="1">
    <citation type="journal article" date="2018" name="PLoS ONE">
        <title>The draft genome of Kipferlia bialata reveals reductive genome evolution in fornicate parasites.</title>
        <authorList>
            <person name="Tanifuji G."/>
            <person name="Takabayashi S."/>
            <person name="Kume K."/>
            <person name="Takagi M."/>
            <person name="Nakayama T."/>
            <person name="Kamikawa R."/>
            <person name="Inagaki Y."/>
            <person name="Hashimoto T."/>
        </authorList>
    </citation>
    <scope>NUCLEOTIDE SEQUENCE [LARGE SCALE GENOMIC DNA]</scope>
    <source>
        <strain evidence="3">NY0173</strain>
    </source>
</reference>
<dbReference type="InterPro" id="IPR050358">
    <property type="entry name" value="RSE1/DDB1/CFT1"/>
</dbReference>
<gene>
    <name evidence="3" type="ORF">KIPB_009857</name>
</gene>
<accession>A0A9K3D3U1</accession>
<dbReference type="InterPro" id="IPR004871">
    <property type="entry name" value="RSE1/DDB1/CPSF1_C"/>
</dbReference>
<dbReference type="OrthoDB" id="436637at2759"/>
<dbReference type="PANTHER" id="PTHR10644">
    <property type="entry name" value="DNA REPAIR/RNA PROCESSING CPSF FAMILY"/>
    <property type="match status" value="1"/>
</dbReference>
<protein>
    <submittedName>
        <fullName evidence="3">Uncharacterized protein</fullName>
    </submittedName>
</protein>
<dbReference type="Pfam" id="PF03178">
    <property type="entry name" value="CPSF_A"/>
    <property type="match status" value="1"/>
</dbReference>
<evidence type="ECO:0000313" key="3">
    <source>
        <dbReference type="EMBL" id="GIQ87755.1"/>
    </source>
</evidence>
<sequence length="738" mass="78742">EGVTYLFDANEDVKQLASPEPFVTSAKTIYAGTMVSKAFIQVIPTGYVLLSAEGNVHKWSLPNERDGVHITCATSNGVQLLIATDHGELYLFEAAQGYSNVDLIAKRDARRMNIGGVAITALTLPTLADDSPSPFCAASCGDAAVRVLNLMPGEDCLSIASETGMEGDSPVAGLALQTSGQTLVDIHGKKESAGSQPFVLTCGANNGLTSRYNVDNVTGALSHPRHRVLDAGSPALPSPCDGTPAGLLVLGALRTWLAPSVAAVNTGGGGRGRGSERPYSPLSLPPLSHAVPFSNVAALPGALIGVSPDCLVLFSVNDRTLFTQVATLPLALTPRSVQSLRDNTIAVLEGESGTDIGSALGIQSRAEERVHRALTEDEESYKGTAYDESVVGPAKVDRDTYASCLRIVGVDDALALHTNQVIPFPPSERATAILSMQFSAQRKVTHVIVGTHVHSSIEENEDQPSLATGGALVGGLTTPHDKTLTRGHMHTYAYSKGTLTPVHSTALPLPVNVMCQVQGRLAVGAGAELRIYDIGTTKLLLKCRVPHFPSNVVKLVSHKDQRLWVGDASESYFACRYRVYENIVEVQAGDAQPRWISAGCPLDRDTFAVADKFGSIAVLRIPDSVIEKTKDDSFGLSVRWDTGISGVDKATTKKLDHLKNIASIHLGDTVTSLFPYQFGEGREKMLVYATISGTIGVLCPMTALTDTTMGMTLQTHMEKLQLLHKIQPSIIMRNHRHF</sequence>
<evidence type="ECO:0000259" key="1">
    <source>
        <dbReference type="Pfam" id="PF03178"/>
    </source>
</evidence>
<evidence type="ECO:0000313" key="4">
    <source>
        <dbReference type="Proteomes" id="UP000265618"/>
    </source>
</evidence>
<evidence type="ECO:0000259" key="2">
    <source>
        <dbReference type="Pfam" id="PF23726"/>
    </source>
</evidence>
<feature type="non-terminal residue" evidence="3">
    <location>
        <position position="738"/>
    </location>
</feature>
<dbReference type="Proteomes" id="UP000265618">
    <property type="component" value="Unassembled WGS sequence"/>
</dbReference>
<dbReference type="GO" id="GO:0005634">
    <property type="term" value="C:nucleus"/>
    <property type="evidence" value="ECO:0007669"/>
    <property type="project" value="InterPro"/>
</dbReference>
<feature type="domain" description="RSE1/DDB1/CPSF1 second beta-propeller" evidence="2">
    <location>
        <begin position="4"/>
        <end position="314"/>
    </location>
</feature>
<dbReference type="AlphaFoldDB" id="A0A9K3D3U1"/>
<organism evidence="3 4">
    <name type="scientific">Kipferlia bialata</name>
    <dbReference type="NCBI Taxonomy" id="797122"/>
    <lineage>
        <taxon>Eukaryota</taxon>
        <taxon>Metamonada</taxon>
        <taxon>Carpediemonas-like organisms</taxon>
        <taxon>Kipferlia</taxon>
    </lineage>
</organism>
<dbReference type="Gene3D" id="2.130.10.10">
    <property type="entry name" value="YVTN repeat-like/Quinoprotein amine dehydrogenase"/>
    <property type="match status" value="1"/>
</dbReference>
<dbReference type="Pfam" id="PF23726">
    <property type="entry name" value="Beta-prop_RSE1_2nd"/>
    <property type="match status" value="1"/>
</dbReference>
<proteinExistence type="predicted"/>
<feature type="domain" description="RSE1/DDB1/CPSF1 C-terminal" evidence="1">
    <location>
        <begin position="403"/>
        <end position="720"/>
    </location>
</feature>
<feature type="non-terminal residue" evidence="3">
    <location>
        <position position="1"/>
    </location>
</feature>
<name>A0A9K3D3U1_9EUKA</name>
<dbReference type="InterPro" id="IPR015943">
    <property type="entry name" value="WD40/YVTN_repeat-like_dom_sf"/>
</dbReference>
<dbReference type="GO" id="GO:0003676">
    <property type="term" value="F:nucleic acid binding"/>
    <property type="evidence" value="ECO:0007669"/>
    <property type="project" value="InterPro"/>
</dbReference>